<comment type="caution">
    <text evidence="1">The sequence shown here is derived from an EMBL/GenBank/DDBJ whole genome shotgun (WGS) entry which is preliminary data.</text>
</comment>
<accession>A0A9P0KEC9</accession>
<evidence type="ECO:0000313" key="1">
    <source>
        <dbReference type="EMBL" id="CAH1972052.1"/>
    </source>
</evidence>
<protein>
    <submittedName>
        <fullName evidence="1">Uncharacterized protein</fullName>
    </submittedName>
</protein>
<dbReference type="AlphaFoldDB" id="A0A9P0KEC9"/>
<sequence length="68" mass="7887">MEYWTVQSYIYCVTTCGAWDSRQASKRLSQDGQSHHSFGKVLKRILVHVLALHEFLAVIDDIVLDHRN</sequence>
<dbReference type="Proteomes" id="UP001152888">
    <property type="component" value="Unassembled WGS sequence"/>
</dbReference>
<keyword evidence="2" id="KW-1185">Reference proteome</keyword>
<organism evidence="1 2">
    <name type="scientific">Acanthoscelides obtectus</name>
    <name type="common">Bean weevil</name>
    <name type="synonym">Bruchus obtectus</name>
    <dbReference type="NCBI Taxonomy" id="200917"/>
    <lineage>
        <taxon>Eukaryota</taxon>
        <taxon>Metazoa</taxon>
        <taxon>Ecdysozoa</taxon>
        <taxon>Arthropoda</taxon>
        <taxon>Hexapoda</taxon>
        <taxon>Insecta</taxon>
        <taxon>Pterygota</taxon>
        <taxon>Neoptera</taxon>
        <taxon>Endopterygota</taxon>
        <taxon>Coleoptera</taxon>
        <taxon>Polyphaga</taxon>
        <taxon>Cucujiformia</taxon>
        <taxon>Chrysomeloidea</taxon>
        <taxon>Chrysomelidae</taxon>
        <taxon>Bruchinae</taxon>
        <taxon>Bruchini</taxon>
        <taxon>Acanthoscelides</taxon>
    </lineage>
</organism>
<dbReference type="EMBL" id="CAKOFQ010006794">
    <property type="protein sequence ID" value="CAH1972052.1"/>
    <property type="molecule type" value="Genomic_DNA"/>
</dbReference>
<dbReference type="OrthoDB" id="377733at2759"/>
<evidence type="ECO:0000313" key="2">
    <source>
        <dbReference type="Proteomes" id="UP001152888"/>
    </source>
</evidence>
<reference evidence="1" key="1">
    <citation type="submission" date="2022-03" db="EMBL/GenBank/DDBJ databases">
        <authorList>
            <person name="Sayadi A."/>
        </authorList>
    </citation>
    <scope>NUCLEOTIDE SEQUENCE</scope>
</reference>
<proteinExistence type="predicted"/>
<name>A0A9P0KEC9_ACAOB</name>
<gene>
    <name evidence="1" type="ORF">ACAOBT_LOCUS9784</name>
</gene>